<feature type="region of interest" description="Disordered" evidence="3">
    <location>
        <begin position="106"/>
        <end position="252"/>
    </location>
</feature>
<feature type="compositionally biased region" description="Polar residues" evidence="3">
    <location>
        <begin position="235"/>
        <end position="250"/>
    </location>
</feature>
<accession>A0A1Y2H2A0</accession>
<feature type="compositionally biased region" description="Basic residues" evidence="3">
    <location>
        <begin position="200"/>
        <end position="209"/>
    </location>
</feature>
<dbReference type="GO" id="GO:0005739">
    <property type="term" value="C:mitochondrion"/>
    <property type="evidence" value="ECO:0007669"/>
    <property type="project" value="UniProtKB-SubCell"/>
</dbReference>
<comment type="subcellular location">
    <subcellularLocation>
        <location evidence="1">Mitochondrion</location>
    </subcellularLocation>
</comment>
<feature type="compositionally biased region" description="Low complexity" evidence="3">
    <location>
        <begin position="182"/>
        <end position="199"/>
    </location>
</feature>
<evidence type="ECO:0000256" key="1">
    <source>
        <dbReference type="ARBA" id="ARBA00004173"/>
    </source>
</evidence>
<name>A0A1Y2H2A0_9FUNG</name>
<comment type="caution">
    <text evidence="4">The sequence shown here is derived from an EMBL/GenBank/DDBJ whole genome shotgun (WGS) entry which is preliminary data.</text>
</comment>
<feature type="region of interest" description="Disordered" evidence="3">
    <location>
        <begin position="626"/>
        <end position="649"/>
    </location>
</feature>
<feature type="compositionally biased region" description="Basic residues" evidence="3">
    <location>
        <begin position="151"/>
        <end position="161"/>
    </location>
</feature>
<evidence type="ECO:0000313" key="4">
    <source>
        <dbReference type="EMBL" id="ORZ28699.1"/>
    </source>
</evidence>
<evidence type="ECO:0000256" key="2">
    <source>
        <dbReference type="ARBA" id="ARBA00023128"/>
    </source>
</evidence>
<organism evidence="4 5">
    <name type="scientific">Lobosporangium transversale</name>
    <dbReference type="NCBI Taxonomy" id="64571"/>
    <lineage>
        <taxon>Eukaryota</taxon>
        <taxon>Fungi</taxon>
        <taxon>Fungi incertae sedis</taxon>
        <taxon>Mucoromycota</taxon>
        <taxon>Mortierellomycotina</taxon>
        <taxon>Mortierellomycetes</taxon>
        <taxon>Mortierellales</taxon>
        <taxon>Mortierellaceae</taxon>
        <taxon>Lobosporangium</taxon>
    </lineage>
</organism>
<sequence length="679" mass="74963">MIKTTFRKATAIITSKQLAGARGAERLRLPCSCSYYMKSNNNKVRFRSSIATDTPTVHSAPTVVDFELSTIIYASPPLSSSSSSSSSPSPTPLVTPISAIESIVETEAEEEATPFLEQQPKRKKKAVTRNKKVKDESGTAMLMEEGSPGPKKPKQPRKTKSKITEEEGDTLVSSDNNTSVELATPAAATTASSPSPSLSRKTRARKTKTSSRLLEEGNLNASVSTAEPSDKQKKTTLSATQTNKTASKKQASIPLSAVAATSLLPSEPILRRRRTKKRLDERDYFPTSLVLSGLQTIDTSLPMTYQSYASISNGTESPELEPAPFPRDIHSSMPYINRDVQQCRAQNRNDQENRSGGSGSHNDLTSFEGLNHNTGSTIYRGTLFEYQTQEVLRKYLGIYTQRSAGNNDLGVDLRGTWFLPLSASPEPGDLVRHLKVIVQCKMVSSKVGPKFVRELQGTLSYETQPTMAILAVSTDFTRQALLPYAKSLWPMGLVVIDTEKMECLKLMWNRAAEKVMHGVQVGTRWVANDSKGQGENEWVSRPVLCFEGKVIKRLPGPYLNMGKQKDNNEACKDDTQEAGDARIEIQDQNRDEDERDMTKKAPAMAISKVPDRNTSTEPEYLYRAPDASSGWRSVEDEGDDETHTAPHCDYMDMLSWSKPLYKDIILSSTSPSPSKVSHK</sequence>
<dbReference type="AlphaFoldDB" id="A0A1Y2H2A0"/>
<dbReference type="RefSeq" id="XP_021886372.1">
    <property type="nucleotide sequence ID" value="XM_022029548.1"/>
</dbReference>
<reference evidence="4 5" key="1">
    <citation type="submission" date="2016-07" db="EMBL/GenBank/DDBJ databases">
        <title>Pervasive Adenine N6-methylation of Active Genes in Fungi.</title>
        <authorList>
            <consortium name="DOE Joint Genome Institute"/>
            <person name="Mondo S.J."/>
            <person name="Dannebaum R.O."/>
            <person name="Kuo R.C."/>
            <person name="Labutti K."/>
            <person name="Haridas S."/>
            <person name="Kuo A."/>
            <person name="Salamov A."/>
            <person name="Ahrendt S.R."/>
            <person name="Lipzen A."/>
            <person name="Sullivan W."/>
            <person name="Andreopoulos W.B."/>
            <person name="Clum A."/>
            <person name="Lindquist E."/>
            <person name="Daum C."/>
            <person name="Ramamoorthy G.K."/>
            <person name="Gryganskyi A."/>
            <person name="Culley D."/>
            <person name="Magnuson J.K."/>
            <person name="James T.Y."/>
            <person name="O'Malley M.A."/>
            <person name="Stajich J.E."/>
            <person name="Spatafora J.W."/>
            <person name="Visel A."/>
            <person name="Grigoriev I.V."/>
        </authorList>
    </citation>
    <scope>NUCLEOTIDE SEQUENCE [LARGE SCALE GENOMIC DNA]</scope>
    <source>
        <strain evidence="4 5">NRRL 3116</strain>
    </source>
</reference>
<gene>
    <name evidence="4" type="ORF">BCR41DRAFT_417840</name>
</gene>
<dbReference type="Pfam" id="PF10356">
    <property type="entry name" value="RRG7"/>
    <property type="match status" value="1"/>
</dbReference>
<proteinExistence type="predicted"/>
<evidence type="ECO:0008006" key="6">
    <source>
        <dbReference type="Google" id="ProtNLM"/>
    </source>
</evidence>
<evidence type="ECO:0000256" key="3">
    <source>
        <dbReference type="SAM" id="MobiDB-lite"/>
    </source>
</evidence>
<feature type="compositionally biased region" description="Polar residues" evidence="3">
    <location>
        <begin position="171"/>
        <end position="181"/>
    </location>
</feature>
<keyword evidence="5" id="KW-1185">Reference proteome</keyword>
<keyword evidence="2" id="KW-0496">Mitochondrion</keyword>
<dbReference type="EMBL" id="MCFF01000001">
    <property type="protein sequence ID" value="ORZ28699.1"/>
    <property type="molecule type" value="Genomic_DNA"/>
</dbReference>
<dbReference type="PANTHER" id="PTHR28133:SF1">
    <property type="entry name" value="REQUIRED FOR RESPIRATORY GROWTH PROTEIN 7, MITOCHONDRIAL"/>
    <property type="match status" value="1"/>
</dbReference>
<dbReference type="OrthoDB" id="20734at2759"/>
<dbReference type="GeneID" id="33571391"/>
<feature type="region of interest" description="Disordered" evidence="3">
    <location>
        <begin position="347"/>
        <end position="369"/>
    </location>
</feature>
<feature type="compositionally biased region" description="Basic residues" evidence="3">
    <location>
        <begin position="121"/>
        <end position="132"/>
    </location>
</feature>
<feature type="region of interest" description="Disordered" evidence="3">
    <location>
        <begin position="562"/>
        <end position="598"/>
    </location>
</feature>
<protein>
    <recommendedName>
        <fullName evidence="6">Restriction endonuclease type IV Mrr domain-containing protein</fullName>
    </recommendedName>
</protein>
<evidence type="ECO:0000313" key="5">
    <source>
        <dbReference type="Proteomes" id="UP000193648"/>
    </source>
</evidence>
<dbReference type="PANTHER" id="PTHR28133">
    <property type="entry name" value="REQUIRED FOR RESPIRATORY GROWTH PROTEIN 7, MITOCHONDRIAL"/>
    <property type="match status" value="1"/>
</dbReference>
<feature type="compositionally biased region" description="Basic and acidic residues" evidence="3">
    <location>
        <begin position="563"/>
        <end position="589"/>
    </location>
</feature>
<dbReference type="Proteomes" id="UP000193648">
    <property type="component" value="Unassembled WGS sequence"/>
</dbReference>
<dbReference type="InParanoid" id="A0A1Y2H2A0"/>
<dbReference type="InterPro" id="IPR018828">
    <property type="entry name" value="RRG7"/>
</dbReference>